<proteinExistence type="predicted"/>
<gene>
    <name evidence="1" type="ORF">L1987_52533</name>
</gene>
<name>A0ACB9EU09_9ASTR</name>
<dbReference type="EMBL" id="CM042034">
    <property type="protein sequence ID" value="KAI3762110.1"/>
    <property type="molecule type" value="Genomic_DNA"/>
</dbReference>
<comment type="caution">
    <text evidence="1">The sequence shown here is derived from an EMBL/GenBank/DDBJ whole genome shotgun (WGS) entry which is preliminary data.</text>
</comment>
<keyword evidence="2" id="KW-1185">Reference proteome</keyword>
<reference evidence="2" key="1">
    <citation type="journal article" date="2022" name="Mol. Ecol. Resour.">
        <title>The genomes of chicory, endive, great burdock and yacon provide insights into Asteraceae palaeo-polyploidization history and plant inulin production.</title>
        <authorList>
            <person name="Fan W."/>
            <person name="Wang S."/>
            <person name="Wang H."/>
            <person name="Wang A."/>
            <person name="Jiang F."/>
            <person name="Liu H."/>
            <person name="Zhao H."/>
            <person name="Xu D."/>
            <person name="Zhang Y."/>
        </authorList>
    </citation>
    <scope>NUCLEOTIDE SEQUENCE [LARGE SCALE GENOMIC DNA]</scope>
    <source>
        <strain evidence="2">cv. Yunnan</strain>
    </source>
</reference>
<dbReference type="Proteomes" id="UP001056120">
    <property type="component" value="Linkage Group LG17"/>
</dbReference>
<reference evidence="1 2" key="2">
    <citation type="journal article" date="2022" name="Mol. Ecol. Resour.">
        <title>The genomes of chicory, endive, great burdock and yacon provide insights into Asteraceae paleo-polyploidization history and plant inulin production.</title>
        <authorList>
            <person name="Fan W."/>
            <person name="Wang S."/>
            <person name="Wang H."/>
            <person name="Wang A."/>
            <person name="Jiang F."/>
            <person name="Liu H."/>
            <person name="Zhao H."/>
            <person name="Xu D."/>
            <person name="Zhang Y."/>
        </authorList>
    </citation>
    <scope>NUCLEOTIDE SEQUENCE [LARGE SCALE GENOMIC DNA]</scope>
    <source>
        <strain evidence="2">cv. Yunnan</strain>
        <tissue evidence="1">Leaves</tissue>
    </source>
</reference>
<accession>A0ACB9EU09</accession>
<organism evidence="1 2">
    <name type="scientific">Smallanthus sonchifolius</name>
    <dbReference type="NCBI Taxonomy" id="185202"/>
    <lineage>
        <taxon>Eukaryota</taxon>
        <taxon>Viridiplantae</taxon>
        <taxon>Streptophyta</taxon>
        <taxon>Embryophyta</taxon>
        <taxon>Tracheophyta</taxon>
        <taxon>Spermatophyta</taxon>
        <taxon>Magnoliopsida</taxon>
        <taxon>eudicotyledons</taxon>
        <taxon>Gunneridae</taxon>
        <taxon>Pentapetalae</taxon>
        <taxon>asterids</taxon>
        <taxon>campanulids</taxon>
        <taxon>Asterales</taxon>
        <taxon>Asteraceae</taxon>
        <taxon>Asteroideae</taxon>
        <taxon>Heliantheae alliance</taxon>
        <taxon>Millerieae</taxon>
        <taxon>Smallanthus</taxon>
    </lineage>
</organism>
<sequence>MQGRRQKPFRWQFVDDEYVILGSATRGPWLVQEIQRLPWEHTWAQKKTHPHGQVYGYRMSKWAEHLGQIQDHFSEPESLVCVRNINEFAEENWERFASDDFTPLPGHLLKYPIKIDVDGKVGPLPDYEHFLDVGGKILGAVSNLPNALITQTFDTQIS</sequence>
<evidence type="ECO:0000313" key="1">
    <source>
        <dbReference type="EMBL" id="KAI3762110.1"/>
    </source>
</evidence>
<evidence type="ECO:0000313" key="2">
    <source>
        <dbReference type="Proteomes" id="UP001056120"/>
    </source>
</evidence>
<protein>
    <submittedName>
        <fullName evidence="1">Uncharacterized protein</fullName>
    </submittedName>
</protein>